<comment type="caution">
    <text evidence="11">The sequence shown here is derived from an EMBL/GenBank/DDBJ whole genome shotgun (WGS) entry which is preliminary data.</text>
</comment>
<keyword evidence="1 8" id="KW-0963">Cytoplasm</keyword>
<evidence type="ECO:0000259" key="10">
    <source>
        <dbReference type="Pfam" id="PF01728"/>
    </source>
</evidence>
<dbReference type="GO" id="GO:0005737">
    <property type="term" value="C:cytoplasm"/>
    <property type="evidence" value="ECO:0007669"/>
    <property type="project" value="UniProtKB-SubCell"/>
</dbReference>
<feature type="compositionally biased region" description="Polar residues" evidence="9">
    <location>
        <begin position="233"/>
        <end position="242"/>
    </location>
</feature>
<dbReference type="GO" id="GO:0106340">
    <property type="term" value="F:tRNA (guanosine(34)-2'-O)-methyltransferase activity"/>
    <property type="evidence" value="ECO:0007669"/>
    <property type="project" value="UniProtKB-ARBA"/>
</dbReference>
<dbReference type="PANTHER" id="PTHR10920">
    <property type="entry name" value="RIBOSOMAL RNA METHYLTRANSFERASE"/>
    <property type="match status" value="1"/>
</dbReference>
<dbReference type="GO" id="GO:0002128">
    <property type="term" value="P:tRNA nucleoside ribose methylation"/>
    <property type="evidence" value="ECO:0007669"/>
    <property type="project" value="UniProtKB-UniRule"/>
</dbReference>
<feature type="binding site" evidence="8">
    <location>
        <position position="86"/>
    </location>
    <ligand>
        <name>S-adenosyl-L-methionine</name>
        <dbReference type="ChEBI" id="CHEBI:59789"/>
    </ligand>
</feature>
<dbReference type="FunFam" id="3.40.50.150:FF:000220">
    <property type="entry name" value="CAMK protein kinase"/>
    <property type="match status" value="1"/>
</dbReference>
<evidence type="ECO:0000256" key="2">
    <source>
        <dbReference type="ARBA" id="ARBA00022552"/>
    </source>
</evidence>
<dbReference type="Gene3D" id="3.40.50.150">
    <property type="entry name" value="Vaccinia Virus protein VP39"/>
    <property type="match status" value="1"/>
</dbReference>
<feature type="binding site" evidence="8">
    <location>
        <position position="60"/>
    </location>
    <ligand>
        <name>S-adenosyl-L-methionine</name>
        <dbReference type="ChEBI" id="CHEBI:59789"/>
    </ligand>
</feature>
<feature type="compositionally biased region" description="Polar residues" evidence="9">
    <location>
        <begin position="343"/>
        <end position="353"/>
    </location>
</feature>
<feature type="active site" description="Proton acceptor" evidence="8">
    <location>
        <position position="167"/>
    </location>
</feature>
<comment type="function">
    <text evidence="8">Methylates the 2'-O-ribose of nucleotides at positions 32 and 34 of the tRNA anticodon loop of substrate tRNAs.</text>
</comment>
<evidence type="ECO:0000313" key="11">
    <source>
        <dbReference type="EMBL" id="KAF8567041.1"/>
    </source>
</evidence>
<dbReference type="OrthoDB" id="289250at2759"/>
<dbReference type="Pfam" id="PF01728">
    <property type="entry name" value="FtsJ"/>
    <property type="match status" value="1"/>
</dbReference>
<dbReference type="Proteomes" id="UP000699462">
    <property type="component" value="Unassembled WGS sequence"/>
</dbReference>
<feature type="domain" description="Ribosomal RNA methyltransferase FtsJ" evidence="10">
    <location>
        <begin position="21"/>
        <end position="211"/>
    </location>
</feature>
<dbReference type="HAMAP" id="MF_03162">
    <property type="entry name" value="RNA_methyltr_E_TRM7"/>
    <property type="match status" value="1"/>
</dbReference>
<evidence type="ECO:0000256" key="5">
    <source>
        <dbReference type="ARBA" id="ARBA00022691"/>
    </source>
</evidence>
<dbReference type="EC" id="2.1.1.205" evidence="8"/>
<comment type="catalytic activity">
    <reaction evidence="7 8">
        <text>cytidine(32)/guanosine(34) in tRNA + 2 S-adenosyl-L-methionine = 2'-O-methylcytidine(32)/2'-O-methylguanosine(34) in tRNA + 2 S-adenosyl-L-homocysteine + 2 H(+)</text>
        <dbReference type="Rhea" id="RHEA:42396"/>
        <dbReference type="Rhea" id="RHEA-COMP:10246"/>
        <dbReference type="Rhea" id="RHEA-COMP:10247"/>
        <dbReference type="ChEBI" id="CHEBI:15378"/>
        <dbReference type="ChEBI" id="CHEBI:57856"/>
        <dbReference type="ChEBI" id="CHEBI:59789"/>
        <dbReference type="ChEBI" id="CHEBI:74269"/>
        <dbReference type="ChEBI" id="CHEBI:74445"/>
        <dbReference type="ChEBI" id="CHEBI:74495"/>
        <dbReference type="ChEBI" id="CHEBI:82748"/>
        <dbReference type="EC" id="2.1.1.205"/>
    </reaction>
</comment>
<comment type="subcellular location">
    <subcellularLocation>
        <location evidence="8">Cytoplasm</location>
    </subcellularLocation>
</comment>
<keyword evidence="3 8" id="KW-0489">Methyltransferase</keyword>
<comment type="similarity">
    <text evidence="8">Belongs to the class I-like SAM-binding methyltransferase superfamily. RNA methyltransferase RlmE family. TRM7 subfamily.</text>
</comment>
<dbReference type="SUPFAM" id="SSF53335">
    <property type="entry name" value="S-adenosyl-L-methionine-dependent methyltransferases"/>
    <property type="match status" value="1"/>
</dbReference>
<organism evidence="11 12">
    <name type="scientific">Paragonimus westermani</name>
    <dbReference type="NCBI Taxonomy" id="34504"/>
    <lineage>
        <taxon>Eukaryota</taxon>
        <taxon>Metazoa</taxon>
        <taxon>Spiralia</taxon>
        <taxon>Lophotrochozoa</taxon>
        <taxon>Platyhelminthes</taxon>
        <taxon>Trematoda</taxon>
        <taxon>Digenea</taxon>
        <taxon>Plagiorchiida</taxon>
        <taxon>Troglotremata</taxon>
        <taxon>Troglotrematidae</taxon>
        <taxon>Paragonimus</taxon>
    </lineage>
</organism>
<gene>
    <name evidence="11" type="ORF">P879_09012</name>
</gene>
<dbReference type="InterPro" id="IPR028590">
    <property type="entry name" value="RNA_methyltr_E_TRM7"/>
</dbReference>
<name>A0A8T0DJW3_9TREM</name>
<evidence type="ECO:0000256" key="3">
    <source>
        <dbReference type="ARBA" id="ARBA00022603"/>
    </source>
</evidence>
<feature type="binding site" evidence="8">
    <location>
        <position position="102"/>
    </location>
    <ligand>
        <name>S-adenosyl-L-methionine</name>
        <dbReference type="ChEBI" id="CHEBI:59789"/>
    </ligand>
</feature>
<evidence type="ECO:0000313" key="12">
    <source>
        <dbReference type="Proteomes" id="UP000699462"/>
    </source>
</evidence>
<dbReference type="HAMAP" id="MF_01547">
    <property type="entry name" value="RNA_methyltr_E"/>
    <property type="match status" value="1"/>
</dbReference>
<keyword evidence="6 8" id="KW-0819">tRNA processing</keyword>
<keyword evidence="2" id="KW-0698">rRNA processing</keyword>
<feature type="binding site" evidence="8">
    <location>
        <position position="127"/>
    </location>
    <ligand>
        <name>S-adenosyl-L-methionine</name>
        <dbReference type="ChEBI" id="CHEBI:59789"/>
    </ligand>
</feature>
<feature type="region of interest" description="Disordered" evidence="9">
    <location>
        <begin position="320"/>
        <end position="353"/>
    </location>
</feature>
<dbReference type="AlphaFoldDB" id="A0A8T0DJW3"/>
<evidence type="ECO:0000256" key="8">
    <source>
        <dbReference type="HAMAP-Rule" id="MF_03162"/>
    </source>
</evidence>
<keyword evidence="12" id="KW-1185">Reference proteome</keyword>
<dbReference type="GO" id="GO:0006364">
    <property type="term" value="P:rRNA processing"/>
    <property type="evidence" value="ECO:0007669"/>
    <property type="project" value="UniProtKB-KW"/>
</dbReference>
<keyword evidence="5 8" id="KW-0949">S-adenosyl-L-methionine</keyword>
<dbReference type="GO" id="GO:0002181">
    <property type="term" value="P:cytoplasmic translation"/>
    <property type="evidence" value="ECO:0007669"/>
    <property type="project" value="UniProtKB-UniRule"/>
</dbReference>
<dbReference type="EMBL" id="JTDF01004274">
    <property type="protein sequence ID" value="KAF8567041.1"/>
    <property type="molecule type" value="Genomic_DNA"/>
</dbReference>
<dbReference type="InterPro" id="IPR050082">
    <property type="entry name" value="RNA_methyltr_RlmE"/>
</dbReference>
<accession>A0A8T0DJW3</accession>
<evidence type="ECO:0000256" key="6">
    <source>
        <dbReference type="ARBA" id="ARBA00022694"/>
    </source>
</evidence>
<evidence type="ECO:0000256" key="9">
    <source>
        <dbReference type="SAM" id="MobiDB-lite"/>
    </source>
</evidence>
<evidence type="ECO:0000256" key="1">
    <source>
        <dbReference type="ARBA" id="ARBA00022490"/>
    </source>
</evidence>
<proteinExistence type="inferred from homology"/>
<reference evidence="11 12" key="1">
    <citation type="submission" date="2019-07" db="EMBL/GenBank/DDBJ databases">
        <title>Annotation for the trematode Paragonimus westermani.</title>
        <authorList>
            <person name="Choi Y.-J."/>
        </authorList>
    </citation>
    <scope>NUCLEOTIDE SEQUENCE [LARGE SCALE GENOMIC DNA]</scope>
    <source>
        <strain evidence="11">180907_Pwestermani</strain>
    </source>
</reference>
<feature type="binding site" evidence="8">
    <location>
        <position position="58"/>
    </location>
    <ligand>
        <name>S-adenosyl-L-methionine</name>
        <dbReference type="ChEBI" id="CHEBI:59789"/>
    </ligand>
</feature>
<protein>
    <recommendedName>
        <fullName evidence="8">Putative tRNA (cytidine(32)/guanosine(34)-2'-O)-methyltransferase</fullName>
        <ecNumber evidence="8">2.1.1.205</ecNumber>
    </recommendedName>
    <alternativeName>
        <fullName evidence="8">2'-O-ribose RNA methyltransferase TRM7 homolog</fullName>
    </alternativeName>
</protein>
<dbReference type="InterPro" id="IPR002877">
    <property type="entry name" value="RNA_MeTrfase_FtsJ_dom"/>
</dbReference>
<sequence>MGKSSRDKRDIYYRLAKEEGWRARSAYKLMQIDDEFGILNSTEEDPLERVVDLCAAPGSWSQVLSKRLWEPKPPEDRVKVKIVAVDLQAMAPIPGVIQLQGDITSSQTANQIIDCFCGKLAQLVVCDGAPDVTGLHDLDEYVQSHLILAALTICARILQRGGTFVAKVFRSRDAGLLGAQLRCLFDGPVTFAKPRSSRNSSLEAFVVCRDYSGPRMRSQLSVNMNEESKEQGSEVQSTSSTKIKSKEDDQELAPLLLQWYDPNNFEEINLDQKALLPFVACGDLSGFDADLCYSLDADYVSLPPVQCPIDPAYSDVCRRARSKPSQKETQPETSEASKPALLSPSQQTDSSSAVVDYGFSELLRLVGMHKD</sequence>
<evidence type="ECO:0000256" key="7">
    <source>
        <dbReference type="ARBA" id="ARBA00048902"/>
    </source>
</evidence>
<keyword evidence="4 8" id="KW-0808">Transferase</keyword>
<dbReference type="InterPro" id="IPR015507">
    <property type="entry name" value="rRNA-MeTfrase_E"/>
</dbReference>
<feature type="region of interest" description="Disordered" evidence="9">
    <location>
        <begin position="223"/>
        <end position="247"/>
    </location>
</feature>
<dbReference type="PANTHER" id="PTHR10920:SF12">
    <property type="entry name" value="TRNA (CYTIDINE(32)_GUANOSINE(34)-2'-O)-METHYLTRANSFERASE-RELATED"/>
    <property type="match status" value="1"/>
</dbReference>
<dbReference type="InterPro" id="IPR029063">
    <property type="entry name" value="SAM-dependent_MTases_sf"/>
</dbReference>
<evidence type="ECO:0000256" key="4">
    <source>
        <dbReference type="ARBA" id="ARBA00022679"/>
    </source>
</evidence>